<dbReference type="RefSeq" id="WP_380025690.1">
    <property type="nucleotide sequence ID" value="NZ_JBHSHC010000087.1"/>
</dbReference>
<evidence type="ECO:0000256" key="3">
    <source>
        <dbReference type="ARBA" id="ARBA00023002"/>
    </source>
</evidence>
<organism evidence="6 7">
    <name type="scientific">Effusibacillus consociatus</name>
    <dbReference type="NCBI Taxonomy" id="1117041"/>
    <lineage>
        <taxon>Bacteria</taxon>
        <taxon>Bacillati</taxon>
        <taxon>Bacillota</taxon>
        <taxon>Bacilli</taxon>
        <taxon>Bacillales</taxon>
        <taxon>Alicyclobacillaceae</taxon>
        <taxon>Effusibacillus</taxon>
    </lineage>
</organism>
<sequence length="253" mass="27514">MNNKMKISVIGSGPLADALLSLASSEVDFEIVPFDQVERKLKIVDAIIETTNLDLGQKKANLQEVERYVSSDTLILSSCLGVTATEAASWLSYPHRLVGFAAFAQHEQVELIEIAPALQTESSFIEKASLLLRGIGSEAEVVDDQVGLVFPRILSMIINEAAFALMEGVTTAEDIDIAMQKGTNYPLGPLAWADEVGIDEVYAVVAGLHRDLGEDRYRPAPLLKKMVLAGWLGKKSGKGFYSYMNQGLKEPIA</sequence>
<comment type="caution">
    <text evidence="6">The sequence shown here is derived from an EMBL/GenBank/DDBJ whole genome shotgun (WGS) entry which is preliminary data.</text>
</comment>
<dbReference type="InterPro" id="IPR008927">
    <property type="entry name" value="6-PGluconate_DH-like_C_sf"/>
</dbReference>
<keyword evidence="3 6" id="KW-0560">Oxidoreductase</keyword>
<dbReference type="Gene3D" id="3.40.50.720">
    <property type="entry name" value="NAD(P)-binding Rossmann-like Domain"/>
    <property type="match status" value="1"/>
</dbReference>
<dbReference type="InterPro" id="IPR006176">
    <property type="entry name" value="3-OHacyl-CoA_DH_NAD-bd"/>
</dbReference>
<protein>
    <submittedName>
        <fullName evidence="6">3-hydroxyacyl-CoA dehydrogenase family protein</fullName>
        <ecNumber evidence="6">1.1.1.35</ecNumber>
    </submittedName>
</protein>
<accession>A0ABV9Q0R0</accession>
<evidence type="ECO:0000256" key="1">
    <source>
        <dbReference type="ARBA" id="ARBA00005086"/>
    </source>
</evidence>
<comment type="similarity">
    <text evidence="2">Belongs to the 3-hydroxyacyl-CoA dehydrogenase family.</text>
</comment>
<feature type="domain" description="3-hydroxyacyl-CoA dehydrogenase C-terminal" evidence="4">
    <location>
        <begin position="147"/>
        <end position="243"/>
    </location>
</feature>
<dbReference type="SUPFAM" id="SSF48179">
    <property type="entry name" value="6-phosphogluconate dehydrogenase C-terminal domain-like"/>
    <property type="match status" value="1"/>
</dbReference>
<evidence type="ECO:0000313" key="7">
    <source>
        <dbReference type="Proteomes" id="UP001596002"/>
    </source>
</evidence>
<evidence type="ECO:0000259" key="4">
    <source>
        <dbReference type="Pfam" id="PF00725"/>
    </source>
</evidence>
<dbReference type="SUPFAM" id="SSF51735">
    <property type="entry name" value="NAD(P)-binding Rossmann-fold domains"/>
    <property type="match status" value="1"/>
</dbReference>
<dbReference type="Proteomes" id="UP001596002">
    <property type="component" value="Unassembled WGS sequence"/>
</dbReference>
<evidence type="ECO:0000256" key="2">
    <source>
        <dbReference type="ARBA" id="ARBA00009463"/>
    </source>
</evidence>
<dbReference type="InterPro" id="IPR006108">
    <property type="entry name" value="3HC_DH_C"/>
</dbReference>
<dbReference type="EC" id="1.1.1.35" evidence="6"/>
<dbReference type="Gene3D" id="1.10.1040.10">
    <property type="entry name" value="N-(1-d-carboxylethyl)-l-norvaline Dehydrogenase, domain 2"/>
    <property type="match status" value="1"/>
</dbReference>
<evidence type="ECO:0000259" key="5">
    <source>
        <dbReference type="Pfam" id="PF02737"/>
    </source>
</evidence>
<reference evidence="7" key="1">
    <citation type="journal article" date="2019" name="Int. J. Syst. Evol. Microbiol.">
        <title>The Global Catalogue of Microorganisms (GCM) 10K type strain sequencing project: providing services to taxonomists for standard genome sequencing and annotation.</title>
        <authorList>
            <consortium name="The Broad Institute Genomics Platform"/>
            <consortium name="The Broad Institute Genome Sequencing Center for Infectious Disease"/>
            <person name="Wu L."/>
            <person name="Ma J."/>
        </authorList>
    </citation>
    <scope>NUCLEOTIDE SEQUENCE [LARGE SCALE GENOMIC DNA]</scope>
    <source>
        <strain evidence="7">WYCCWR 12678</strain>
    </source>
</reference>
<gene>
    <name evidence="6" type="ORF">ACFO8Q_10390</name>
</gene>
<comment type="pathway">
    <text evidence="1">Lipid metabolism; butanoate metabolism.</text>
</comment>
<dbReference type="GO" id="GO:0003857">
    <property type="term" value="F:(3S)-3-hydroxyacyl-CoA dehydrogenase (NAD+) activity"/>
    <property type="evidence" value="ECO:0007669"/>
    <property type="project" value="UniProtKB-EC"/>
</dbReference>
<evidence type="ECO:0000313" key="6">
    <source>
        <dbReference type="EMBL" id="MFC4767766.1"/>
    </source>
</evidence>
<feature type="domain" description="3-hydroxyacyl-CoA dehydrogenase NAD binding" evidence="5">
    <location>
        <begin position="39"/>
        <end position="143"/>
    </location>
</feature>
<keyword evidence="7" id="KW-1185">Reference proteome</keyword>
<proteinExistence type="inferred from homology"/>
<dbReference type="EMBL" id="JBHSHC010000087">
    <property type="protein sequence ID" value="MFC4767766.1"/>
    <property type="molecule type" value="Genomic_DNA"/>
</dbReference>
<dbReference type="InterPro" id="IPR013328">
    <property type="entry name" value="6PGD_dom2"/>
</dbReference>
<dbReference type="Pfam" id="PF02737">
    <property type="entry name" value="3HCDH_N"/>
    <property type="match status" value="1"/>
</dbReference>
<name>A0ABV9Q0R0_9BACL</name>
<dbReference type="PANTHER" id="PTHR48075:SF5">
    <property type="entry name" value="3-HYDROXYBUTYRYL-COA DEHYDROGENASE"/>
    <property type="match status" value="1"/>
</dbReference>
<dbReference type="PANTHER" id="PTHR48075">
    <property type="entry name" value="3-HYDROXYACYL-COA DEHYDROGENASE FAMILY PROTEIN"/>
    <property type="match status" value="1"/>
</dbReference>
<dbReference type="InterPro" id="IPR036291">
    <property type="entry name" value="NAD(P)-bd_dom_sf"/>
</dbReference>
<dbReference type="Pfam" id="PF00725">
    <property type="entry name" value="3HCDH"/>
    <property type="match status" value="1"/>
</dbReference>